<evidence type="ECO:0000259" key="2">
    <source>
        <dbReference type="PROSITE" id="PS51688"/>
    </source>
</evidence>
<proteinExistence type="predicted"/>
<dbReference type="EMBL" id="JAREWH010000001">
    <property type="protein sequence ID" value="MDN3191046.1"/>
    <property type="molecule type" value="Genomic_DNA"/>
</dbReference>
<accession>A0AAW7KB60</accession>
<dbReference type="Pfam" id="PF06605">
    <property type="entry name" value="Prophage_tail"/>
    <property type="match status" value="1"/>
</dbReference>
<dbReference type="InterPro" id="IPR007119">
    <property type="entry name" value="Phage_tail_spike_N"/>
</dbReference>
<evidence type="ECO:0000256" key="1">
    <source>
        <dbReference type="SAM" id="Coils"/>
    </source>
</evidence>
<organism evidence="3 4">
    <name type="scientific">Enterococcus faecalis</name>
    <name type="common">Streptococcus faecalis</name>
    <dbReference type="NCBI Taxonomy" id="1351"/>
    <lineage>
        <taxon>Bacteria</taxon>
        <taxon>Bacillati</taxon>
        <taxon>Bacillota</taxon>
        <taxon>Bacilli</taxon>
        <taxon>Lactobacillales</taxon>
        <taxon>Enterococcaceae</taxon>
        <taxon>Enterococcus</taxon>
    </lineage>
</organism>
<reference evidence="3" key="1">
    <citation type="journal article" date="2023" name="Pathogens">
        <title>Prevalence of Enterococcus spp. and the Whole-Genome Characteristics of Enterococcus faecium and Enterococcus faecalis Strains Isolated from Free-Living Birds in Poland.</title>
        <authorList>
            <person name="Kwit R."/>
            <person name="Zajac M."/>
            <person name="Smialowska-Weglinska A."/>
            <person name="Skarzynska M."/>
            <person name="Bomba A."/>
            <person name="Lalak A."/>
            <person name="Skrzypiec E."/>
            <person name="Wojdat D."/>
            <person name="Koza W."/>
            <person name="Mikos-Wojewoda E."/>
            <person name="Pasim P."/>
            <person name="Skora M."/>
            <person name="Polak M."/>
            <person name="Wiacek J."/>
            <person name="Wasyl D."/>
        </authorList>
    </citation>
    <scope>NUCLEOTIDE SEQUENCE</scope>
    <source>
        <strain evidence="3">691B_2</strain>
    </source>
</reference>
<dbReference type="NCBIfam" id="TIGR01665">
    <property type="entry name" value="put_anti_recept"/>
    <property type="match status" value="1"/>
</dbReference>
<comment type="caution">
    <text evidence="3">The sequence shown here is derived from an EMBL/GenBank/DDBJ whole genome shotgun (WGS) entry which is preliminary data.</text>
</comment>
<dbReference type="Proteomes" id="UP001173174">
    <property type="component" value="Unassembled WGS sequence"/>
</dbReference>
<dbReference type="AlphaFoldDB" id="A0AAW7KB60"/>
<evidence type="ECO:0000313" key="3">
    <source>
        <dbReference type="EMBL" id="MDN3191046.1"/>
    </source>
</evidence>
<name>A0AAW7KB60_ENTFL</name>
<protein>
    <submittedName>
        <fullName evidence="3">Phage tail protein</fullName>
    </submittedName>
</protein>
<dbReference type="Pfam" id="PF13884">
    <property type="entry name" value="Peptidase_S74"/>
    <property type="match status" value="1"/>
</dbReference>
<dbReference type="RefSeq" id="WP_242384512.1">
    <property type="nucleotide sequence ID" value="NZ_CAKOCZ010000008.1"/>
</dbReference>
<dbReference type="PROSITE" id="PS51688">
    <property type="entry name" value="ICA"/>
    <property type="match status" value="1"/>
</dbReference>
<gene>
    <name evidence="3" type="ORF">P0E79_00905</name>
</gene>
<sequence>MSTIVLYEKKNNDWNSLGLGPLTEAINPLVTREKNGIYDLTFQYPVNGKLFNELKVGRWVTANAGPTLVARKQKFEIAQITKPKNGIVTVYCEHYRYKLLRSILTMGMKHENIPAQTALNYLKERMQPKGDFSFYSDVGTKSSIDFTDPSKFKNAQEALGGVAGSILDNFGGEYLFDNNQVKLLAEAGKKTNIVIAYGKNLTDITQEESIENIYTSVYGWAKKGTGDDEEILTLPEIYIDSDYVNNYTERRIQMVDFSDKEPKDVTALRSMVKNYIQSNKVGIPKVSIKASYVDLASSVMDTQLQNLEEIDLCDWVTITFNQLKINTTAQIVKTVWNVSLDRYESIELGESRTDFAKVMEESKEEMKQVTNKINWLEQAQQEASDIIKNPGKGHVVIYPSLADPQEFLIMDTTDIKTAKKVWRWNVGGLGFSSTGYNGTYELAATNNGAFVADRITAGTLRAIKIIGVAISGSTFETTGIDGRVFISNGEIKFQDRDGEEFGHFYPANSGNRSLTLKLSTSKDISITSGEGLIKYTKFQFGRGFASDSPATILNGVNLPLWFHYVNGSTVTSGLEIDQQGVSIRGRFIAPNNSSIDFCTNLNMHGYSIINQSDIRLKENIENTTIDGIEETKRLNFVEFNRKQNYQTKDKQRQPSSNRELGLIAQYSPFLCVQNSKDHYLGLDVNKQIMLNSLTNKQLIELFEAQEKRITDLEEKIDRMINNG</sequence>
<dbReference type="InterPro" id="IPR010572">
    <property type="entry name" value="Tail_dom"/>
</dbReference>
<feature type="coiled-coil region" evidence="1">
    <location>
        <begin position="695"/>
        <end position="722"/>
    </location>
</feature>
<dbReference type="InterPro" id="IPR030392">
    <property type="entry name" value="S74_ICA"/>
</dbReference>
<feature type="domain" description="Peptidase S74" evidence="2">
    <location>
        <begin position="612"/>
        <end position="716"/>
    </location>
</feature>
<evidence type="ECO:0000313" key="4">
    <source>
        <dbReference type="Proteomes" id="UP001173174"/>
    </source>
</evidence>
<reference evidence="3" key="2">
    <citation type="submission" date="2023-03" db="EMBL/GenBank/DDBJ databases">
        <authorList>
            <person name="Zajac M."/>
            <person name="Kwit R."/>
            <person name="Wasyl D."/>
        </authorList>
    </citation>
    <scope>NUCLEOTIDE SEQUENCE</scope>
    <source>
        <strain evidence="3">691B_2</strain>
    </source>
</reference>
<keyword evidence="1" id="KW-0175">Coiled coil</keyword>